<evidence type="ECO:0008006" key="3">
    <source>
        <dbReference type="Google" id="ProtNLM"/>
    </source>
</evidence>
<evidence type="ECO:0000313" key="2">
    <source>
        <dbReference type="Proteomes" id="UP001610063"/>
    </source>
</evidence>
<gene>
    <name evidence="1" type="ORF">ACHKAR_06365</name>
</gene>
<dbReference type="RefSeq" id="WP_395416639.1">
    <property type="nucleotide sequence ID" value="NZ_JBIPKE010000014.1"/>
</dbReference>
<evidence type="ECO:0000313" key="1">
    <source>
        <dbReference type="EMBL" id="MFH6983053.1"/>
    </source>
</evidence>
<name>A0ABW7N625_9BACT</name>
<organism evidence="1 2">
    <name type="scientific">Marinoscillum luteum</name>
    <dbReference type="NCBI Taxonomy" id="861051"/>
    <lineage>
        <taxon>Bacteria</taxon>
        <taxon>Pseudomonadati</taxon>
        <taxon>Bacteroidota</taxon>
        <taxon>Cytophagia</taxon>
        <taxon>Cytophagales</taxon>
        <taxon>Reichenbachiellaceae</taxon>
        <taxon>Marinoscillum</taxon>
    </lineage>
</organism>
<proteinExistence type="predicted"/>
<dbReference type="EMBL" id="JBIPKE010000014">
    <property type="protein sequence ID" value="MFH6983053.1"/>
    <property type="molecule type" value="Genomic_DNA"/>
</dbReference>
<dbReference type="Proteomes" id="UP001610063">
    <property type="component" value="Unassembled WGS sequence"/>
</dbReference>
<accession>A0ABW7N625</accession>
<reference evidence="1 2" key="1">
    <citation type="journal article" date="2013" name="Int. J. Syst. Evol. Microbiol.">
        <title>Marinoscillum luteum sp. nov., isolated from marine sediment.</title>
        <authorList>
            <person name="Cha I.T."/>
            <person name="Park S.J."/>
            <person name="Kim S.J."/>
            <person name="Kim J.G."/>
            <person name="Jung M.Y."/>
            <person name="Shin K.S."/>
            <person name="Kwon K.K."/>
            <person name="Yang S.H."/>
            <person name="Seo Y.S."/>
            <person name="Rhee S.K."/>
        </authorList>
    </citation>
    <scope>NUCLEOTIDE SEQUENCE [LARGE SCALE GENOMIC DNA]</scope>
    <source>
        <strain evidence="1 2">KCTC 23939</strain>
    </source>
</reference>
<keyword evidence="2" id="KW-1185">Reference proteome</keyword>
<sequence length="747" mass="83366">MIKKILSIAAIILIIFTVTGQHLDVREEVYLQTNSAFILTGETLYFSAFVRSADTGQPSPLSSILYVELIGSDGKPVFQKKIHLTKGRGNGTFFLSSLVSSGRYQLLAYTRWMKNFQDYFQTPITVINPFEEYPQPAQNEELSVSFYPEGGVIVAGHENDLVMKIDQGNPAGIGGRVVSASGEKIADIPASQMGLSRFTIPVKEGESHQAILEDQAGNFHFFDLPKVTSDGATIQIRDAGHSYGITPIGPSSPGILTLSIYDGQNAVFQQPAEMNARISLPKTKLMAGTYLVTLTSGTGDQLASRLLWHPGSLREQRSEGMAAYHTRSPVTIPLEFDHGADVSVSVRRMEIGHQPTSAIHQALFGRINKSWNLSVQETSDWKTMDNSLMASEWKGPKTEMPKTVKWLPELRGELIEGALNYEAPSEDKPPFVALSISGDDYQLQTAQVDEHGHFQLLINPAEGPREAYISVLGSTNEVSFQLEGQFLQIYPPFDYSLPYLDSSQVSALVERSVRNQIENAYYELKKDSIVPQTYWNPQFDYDISYVLDDYNRFPELHEHFIEFIPEVMARKNKTRSKIKVLTKYVTPGSLDPLLLIDGVPTTAEEILDFSPYKIESIGIINNRVFVGPLVADGIVSFHTFERNLHGYKPGPNSLNIQYKGLDPVQEFSFPSYEDADQRLARIPDYRQQLFWNPSLTVGENGTKELEFYTGDTAGTFEVSIDGYDKNGSPISIRRYFKVQSTNPPASN</sequence>
<comment type="caution">
    <text evidence="1">The sequence shown here is derived from an EMBL/GenBank/DDBJ whole genome shotgun (WGS) entry which is preliminary data.</text>
</comment>
<protein>
    <recommendedName>
        <fullName evidence="3">Macroglobulin domain-containing protein</fullName>
    </recommendedName>
</protein>